<evidence type="ECO:0000259" key="2">
    <source>
        <dbReference type="Pfam" id="PF02665"/>
    </source>
</evidence>
<protein>
    <submittedName>
        <fullName evidence="3">Nitrate reductase gamma subunit</fullName>
    </submittedName>
</protein>
<dbReference type="AlphaFoldDB" id="A0A4R2BKX1"/>
<proteinExistence type="predicted"/>
<evidence type="ECO:0000313" key="4">
    <source>
        <dbReference type="Proteomes" id="UP000295689"/>
    </source>
</evidence>
<feature type="transmembrane region" description="Helical" evidence="1">
    <location>
        <begin position="46"/>
        <end position="65"/>
    </location>
</feature>
<feature type="transmembrane region" description="Helical" evidence="1">
    <location>
        <begin position="94"/>
        <end position="112"/>
    </location>
</feature>
<dbReference type="Proteomes" id="UP000295689">
    <property type="component" value="Unassembled WGS sequence"/>
</dbReference>
<feature type="transmembrane region" description="Helical" evidence="1">
    <location>
        <begin position="6"/>
        <end position="26"/>
    </location>
</feature>
<keyword evidence="1" id="KW-0472">Membrane</keyword>
<keyword evidence="1" id="KW-1133">Transmembrane helix</keyword>
<comment type="caution">
    <text evidence="3">The sequence shown here is derived from an EMBL/GenBank/DDBJ whole genome shotgun (WGS) entry which is preliminary data.</text>
</comment>
<name>A0A4R2BKX1_9BACI</name>
<evidence type="ECO:0000313" key="3">
    <source>
        <dbReference type="EMBL" id="TCN27897.1"/>
    </source>
</evidence>
<organism evidence="3 4">
    <name type="scientific">Mesobacillus foraminis</name>
    <dbReference type="NCBI Taxonomy" id="279826"/>
    <lineage>
        <taxon>Bacteria</taxon>
        <taxon>Bacillati</taxon>
        <taxon>Bacillota</taxon>
        <taxon>Bacilli</taxon>
        <taxon>Bacillales</taxon>
        <taxon>Bacillaceae</taxon>
        <taxon>Mesobacillus</taxon>
    </lineage>
</organism>
<keyword evidence="4" id="KW-1185">Reference proteome</keyword>
<dbReference type="Gene3D" id="1.20.950.20">
    <property type="entry name" value="Transmembrane di-heme cytochromes, Chain C"/>
    <property type="match status" value="1"/>
</dbReference>
<accession>A0A4R2BKX1</accession>
<dbReference type="InterPro" id="IPR023234">
    <property type="entry name" value="NarG-like_domain"/>
</dbReference>
<dbReference type="RefSeq" id="WP_132000923.1">
    <property type="nucleotide sequence ID" value="NZ_JABUHM010000006.1"/>
</dbReference>
<dbReference type="Pfam" id="PF02665">
    <property type="entry name" value="Nitrate_red_gam"/>
    <property type="match status" value="1"/>
</dbReference>
<evidence type="ECO:0000256" key="1">
    <source>
        <dbReference type="SAM" id="Phobius"/>
    </source>
</evidence>
<feature type="domain" description="NarG-like" evidence="2">
    <location>
        <begin position="46"/>
        <end position="126"/>
    </location>
</feature>
<sequence>MEIYQLLLWIVFPYSVAAVVGMGLIWQLDAPGGNNDNSKSQYVIKAVLRTMLILSALSGFWMMHFSDDSHHLLLWVASLIQFKPDLNLITNSSIILRAHFIIVFLFLLLLAFTNKVTYIYKPHLYIKSLMAKSD</sequence>
<dbReference type="EMBL" id="SLVV01000001">
    <property type="protein sequence ID" value="TCN27897.1"/>
    <property type="molecule type" value="Genomic_DNA"/>
</dbReference>
<reference evidence="3 4" key="1">
    <citation type="journal article" date="2015" name="Stand. Genomic Sci.">
        <title>Genomic Encyclopedia of Bacterial and Archaeal Type Strains, Phase III: the genomes of soil and plant-associated and newly described type strains.</title>
        <authorList>
            <person name="Whitman W.B."/>
            <person name="Woyke T."/>
            <person name="Klenk H.P."/>
            <person name="Zhou Y."/>
            <person name="Lilburn T.G."/>
            <person name="Beck B.J."/>
            <person name="De Vos P."/>
            <person name="Vandamme P."/>
            <person name="Eisen J.A."/>
            <person name="Garrity G."/>
            <person name="Hugenholtz P."/>
            <person name="Kyrpides N.C."/>
        </authorList>
    </citation>
    <scope>NUCLEOTIDE SEQUENCE [LARGE SCALE GENOMIC DNA]</scope>
    <source>
        <strain evidence="3 4">CV53</strain>
    </source>
</reference>
<gene>
    <name evidence="3" type="ORF">EV146_101227</name>
</gene>
<keyword evidence="1" id="KW-0812">Transmembrane</keyword>